<evidence type="ECO:0000256" key="9">
    <source>
        <dbReference type="ARBA" id="ARBA00052419"/>
    </source>
</evidence>
<dbReference type="InterPro" id="IPR004655">
    <property type="entry name" value="FabH"/>
</dbReference>
<evidence type="ECO:0000259" key="12">
    <source>
        <dbReference type="Pfam" id="PF08545"/>
    </source>
</evidence>
<dbReference type="InterPro" id="IPR013751">
    <property type="entry name" value="ACP_syn_III_N"/>
</dbReference>
<keyword evidence="8" id="KW-0275">Fatty acid biosynthesis</keyword>
<protein>
    <recommendedName>
        <fullName evidence="3">beta-ketoacyl-[acyl-carrier-protein] synthase III</fullName>
        <ecNumber evidence="3">2.3.1.180</ecNumber>
    </recommendedName>
</protein>
<evidence type="ECO:0000313" key="13">
    <source>
        <dbReference type="EMBL" id="WOG86253.1"/>
    </source>
</evidence>
<feature type="domain" description="Beta-ketoacyl-[acyl-carrier-protein] synthase III N-terminal" evidence="12">
    <location>
        <begin position="137"/>
        <end position="216"/>
    </location>
</feature>
<evidence type="ECO:0000256" key="4">
    <source>
        <dbReference type="ARBA" id="ARBA00022516"/>
    </source>
</evidence>
<comment type="similarity">
    <text evidence="2">Belongs to the thiolase-like superfamily. FabH family.</text>
</comment>
<keyword evidence="5" id="KW-0808">Transferase</keyword>
<evidence type="ECO:0000256" key="2">
    <source>
        <dbReference type="ARBA" id="ARBA00008642"/>
    </source>
</evidence>
<feature type="domain" description="Beta-ketoacyl-[acyl-carrier-protein] synthase III C-terminal" evidence="11">
    <location>
        <begin position="277"/>
        <end position="366"/>
    </location>
</feature>
<keyword evidence="6" id="KW-0276">Fatty acid metabolism</keyword>
<evidence type="ECO:0000313" key="14">
    <source>
        <dbReference type="Proteomes" id="UP000077755"/>
    </source>
</evidence>
<evidence type="ECO:0000256" key="8">
    <source>
        <dbReference type="ARBA" id="ARBA00023160"/>
    </source>
</evidence>
<proteinExistence type="inferred from homology"/>
<comment type="pathway">
    <text evidence="1">Lipid metabolism; fatty acid biosynthesis.</text>
</comment>
<dbReference type="AlphaFoldDB" id="A0AAF0WDG4"/>
<dbReference type="InterPro" id="IPR013747">
    <property type="entry name" value="ACP_syn_III_C"/>
</dbReference>
<evidence type="ECO:0000259" key="11">
    <source>
        <dbReference type="Pfam" id="PF08541"/>
    </source>
</evidence>
<name>A0AAF0WDG4_DAUCS</name>
<dbReference type="FunFam" id="3.40.47.10:FF:000004">
    <property type="entry name" value="3-oxoacyl-[acyl-carrier-protein] synthase 3"/>
    <property type="match status" value="1"/>
</dbReference>
<dbReference type="KEGG" id="dcr:108210267"/>
<sequence>MANACVAARVVCSSIVEGVSASDSRVPRFISKGCKLVGCGSAVPSLKVSNADLAKFVKTNDEWISTRTGIRNRRILSGTESLVGLAAEAARKALEMAEVDPDDVDLVLLCSSTPENLFGSATQIPKALGCKKNPMAYDITAACSGFIYGIVSGSSYIRGSGFKNVLVIGAEALSRYTDWTDRGTCILFGDAAGAVLLQACDVEDDCLFGFDLHSDGDGHRHLNAAMEQKELDDASASNGLVLGFPPNRASYSCIKMNGKEVFKFAVRVVPQSVEYALQNAGLTVSSIDWLLLHQANQRILDAIANRLEVPLEQVISNLENYGNTSAASIPLALDEAVRSGRIKPGHTIAAAGFGAGLTWGSLIIRWG</sequence>
<dbReference type="GO" id="GO:0006633">
    <property type="term" value="P:fatty acid biosynthetic process"/>
    <property type="evidence" value="ECO:0007669"/>
    <property type="project" value="UniProtKB-KW"/>
</dbReference>
<reference evidence="13" key="2">
    <citation type="submission" date="2022-03" db="EMBL/GenBank/DDBJ databases">
        <title>Draft title - Genomic analysis of global carrot germplasm unveils the trajectory of domestication and the origin of high carotenoid orange carrot.</title>
        <authorList>
            <person name="Iorizzo M."/>
            <person name="Ellison S."/>
            <person name="Senalik D."/>
            <person name="Macko-Podgorni A."/>
            <person name="Grzebelus D."/>
            <person name="Bostan H."/>
            <person name="Rolling W."/>
            <person name="Curaba J."/>
            <person name="Simon P."/>
        </authorList>
    </citation>
    <scope>NUCLEOTIDE SEQUENCE</scope>
    <source>
        <tissue evidence="13">Leaf</tissue>
    </source>
</reference>
<dbReference type="EC" id="2.3.1.180" evidence="3"/>
<dbReference type="PANTHER" id="PTHR43091">
    <property type="entry name" value="3-OXOACYL-[ACYL-CARRIER-PROTEIN] SYNTHASE"/>
    <property type="match status" value="1"/>
</dbReference>
<dbReference type="Pfam" id="PF08541">
    <property type="entry name" value="ACP_syn_III_C"/>
    <property type="match status" value="1"/>
</dbReference>
<evidence type="ECO:0000256" key="7">
    <source>
        <dbReference type="ARBA" id="ARBA00023098"/>
    </source>
</evidence>
<dbReference type="NCBIfam" id="NF006829">
    <property type="entry name" value="PRK09352.1"/>
    <property type="match status" value="1"/>
</dbReference>
<accession>A0AAF0WDG4</accession>
<evidence type="ECO:0000256" key="10">
    <source>
        <dbReference type="ARBA" id="ARBA00057449"/>
    </source>
</evidence>
<evidence type="ECO:0000256" key="5">
    <source>
        <dbReference type="ARBA" id="ARBA00022679"/>
    </source>
</evidence>
<reference evidence="13" key="1">
    <citation type="journal article" date="2016" name="Nat. Genet.">
        <title>A high-quality carrot genome assembly provides new insights into carotenoid accumulation and asterid genome evolution.</title>
        <authorList>
            <person name="Iorizzo M."/>
            <person name="Ellison S."/>
            <person name="Senalik D."/>
            <person name="Zeng P."/>
            <person name="Satapoomin P."/>
            <person name="Huang J."/>
            <person name="Bowman M."/>
            <person name="Iovene M."/>
            <person name="Sanseverino W."/>
            <person name="Cavagnaro P."/>
            <person name="Yildiz M."/>
            <person name="Macko-Podgorni A."/>
            <person name="Moranska E."/>
            <person name="Grzebelus E."/>
            <person name="Grzebelus D."/>
            <person name="Ashrafi H."/>
            <person name="Zheng Z."/>
            <person name="Cheng S."/>
            <person name="Spooner D."/>
            <person name="Van Deynze A."/>
            <person name="Simon P."/>
        </authorList>
    </citation>
    <scope>NUCLEOTIDE SEQUENCE</scope>
    <source>
        <tissue evidence="13">Leaf</tissue>
    </source>
</reference>
<organism evidence="13 14">
    <name type="scientific">Daucus carota subsp. sativus</name>
    <name type="common">Carrot</name>
    <dbReference type="NCBI Taxonomy" id="79200"/>
    <lineage>
        <taxon>Eukaryota</taxon>
        <taxon>Viridiplantae</taxon>
        <taxon>Streptophyta</taxon>
        <taxon>Embryophyta</taxon>
        <taxon>Tracheophyta</taxon>
        <taxon>Spermatophyta</taxon>
        <taxon>Magnoliopsida</taxon>
        <taxon>eudicotyledons</taxon>
        <taxon>Gunneridae</taxon>
        <taxon>Pentapetalae</taxon>
        <taxon>asterids</taxon>
        <taxon>campanulids</taxon>
        <taxon>Apiales</taxon>
        <taxon>Apiaceae</taxon>
        <taxon>Apioideae</taxon>
        <taxon>Scandiceae</taxon>
        <taxon>Daucinae</taxon>
        <taxon>Daucus</taxon>
        <taxon>Daucus sect. Daucus</taxon>
    </lineage>
</organism>
<dbReference type="Gene3D" id="3.40.47.10">
    <property type="match status" value="1"/>
</dbReference>
<dbReference type="GO" id="GO:0009507">
    <property type="term" value="C:chloroplast"/>
    <property type="evidence" value="ECO:0007669"/>
    <property type="project" value="TreeGrafter"/>
</dbReference>
<keyword evidence="4" id="KW-0444">Lipid biosynthesis</keyword>
<dbReference type="InterPro" id="IPR016039">
    <property type="entry name" value="Thiolase-like"/>
</dbReference>
<evidence type="ECO:0000256" key="3">
    <source>
        <dbReference type="ARBA" id="ARBA00012333"/>
    </source>
</evidence>
<dbReference type="HAMAP" id="MF_01815">
    <property type="entry name" value="FabH"/>
    <property type="match status" value="1"/>
</dbReference>
<evidence type="ECO:0000256" key="1">
    <source>
        <dbReference type="ARBA" id="ARBA00005194"/>
    </source>
</evidence>
<dbReference type="GO" id="GO:0004315">
    <property type="term" value="F:3-oxoacyl-[acyl-carrier-protein] synthase activity"/>
    <property type="evidence" value="ECO:0007669"/>
    <property type="project" value="InterPro"/>
</dbReference>
<dbReference type="GO" id="GO:0033818">
    <property type="term" value="F:beta-ketoacyl-acyl-carrier-protein synthase III activity"/>
    <property type="evidence" value="ECO:0007669"/>
    <property type="project" value="UniProtKB-EC"/>
</dbReference>
<comment type="catalytic activity">
    <reaction evidence="9">
        <text>malonyl-[ACP] + acetyl-CoA + H(+) = 3-oxobutanoyl-[ACP] + CO2 + CoA</text>
        <dbReference type="Rhea" id="RHEA:12080"/>
        <dbReference type="Rhea" id="RHEA-COMP:9623"/>
        <dbReference type="Rhea" id="RHEA-COMP:9625"/>
        <dbReference type="ChEBI" id="CHEBI:15378"/>
        <dbReference type="ChEBI" id="CHEBI:16526"/>
        <dbReference type="ChEBI" id="CHEBI:57287"/>
        <dbReference type="ChEBI" id="CHEBI:57288"/>
        <dbReference type="ChEBI" id="CHEBI:78449"/>
        <dbReference type="ChEBI" id="CHEBI:78450"/>
        <dbReference type="EC" id="2.3.1.180"/>
    </reaction>
</comment>
<comment type="function">
    <text evidence="10">Catalyzes the condensation reaction of fatty acid synthesis by the addition to an acyl acceptor of two carbons from malonyl-ACP. KAS III catalyzes the first condensation reaction which initiates fatty acid synthesis and may therefore play a role in governing the total rate of fatty acid production. Possesses both acetoacetyl-ACP synthase and acetyl transacylase activities.</text>
</comment>
<dbReference type="NCBIfam" id="TIGR00747">
    <property type="entry name" value="fabH"/>
    <property type="match status" value="1"/>
</dbReference>
<dbReference type="EMBL" id="CP093344">
    <property type="protein sequence ID" value="WOG86253.1"/>
    <property type="molecule type" value="Genomic_DNA"/>
</dbReference>
<dbReference type="CDD" id="cd00830">
    <property type="entry name" value="KAS_III"/>
    <property type="match status" value="1"/>
</dbReference>
<dbReference type="PANTHER" id="PTHR43091:SF1">
    <property type="entry name" value="BETA-KETOACYL-[ACYL-CARRIER-PROTEIN] SYNTHASE III, CHLOROPLASTIC"/>
    <property type="match status" value="1"/>
</dbReference>
<keyword evidence="14" id="KW-1185">Reference proteome</keyword>
<dbReference type="Pfam" id="PF08545">
    <property type="entry name" value="ACP_syn_III"/>
    <property type="match status" value="1"/>
</dbReference>
<dbReference type="Proteomes" id="UP000077755">
    <property type="component" value="Chromosome 2"/>
</dbReference>
<gene>
    <name evidence="13" type="ORF">DCAR_0205454</name>
</gene>
<evidence type="ECO:0000256" key="6">
    <source>
        <dbReference type="ARBA" id="ARBA00022832"/>
    </source>
</evidence>
<dbReference type="SUPFAM" id="SSF53901">
    <property type="entry name" value="Thiolase-like"/>
    <property type="match status" value="1"/>
</dbReference>
<keyword evidence="7" id="KW-0443">Lipid metabolism</keyword>